<dbReference type="Proteomes" id="UP000294746">
    <property type="component" value="Unassembled WGS sequence"/>
</dbReference>
<dbReference type="FunFam" id="1.20.120.1780:FF:000001">
    <property type="entry name" value="4-hydroxybenzoate octaprenyltransferase"/>
    <property type="match status" value="1"/>
</dbReference>
<keyword evidence="5 11" id="KW-0808">Transferase</keyword>
<keyword evidence="7 10" id="KW-1133">Transmembrane helix</keyword>
<comment type="similarity">
    <text evidence="3">Belongs to the UbiA prenyltransferase family.</text>
</comment>
<evidence type="ECO:0000313" key="12">
    <source>
        <dbReference type="Proteomes" id="UP000294746"/>
    </source>
</evidence>
<evidence type="ECO:0000256" key="2">
    <source>
        <dbReference type="ARBA" id="ARBA00004141"/>
    </source>
</evidence>
<proteinExistence type="inferred from homology"/>
<feature type="transmembrane region" description="Helical" evidence="10">
    <location>
        <begin position="192"/>
        <end position="212"/>
    </location>
</feature>
<evidence type="ECO:0000256" key="9">
    <source>
        <dbReference type="ARBA" id="ARBA00034524"/>
    </source>
</evidence>
<dbReference type="PANTHER" id="PTHR11048">
    <property type="entry name" value="PRENYLTRANSFERASES"/>
    <property type="match status" value="1"/>
</dbReference>
<comment type="cofactor">
    <cofactor evidence="1">
        <name>Mg(2+)</name>
        <dbReference type="ChEBI" id="CHEBI:18420"/>
    </cofactor>
</comment>
<feature type="transmembrane region" description="Helical" evidence="10">
    <location>
        <begin position="166"/>
        <end position="186"/>
    </location>
</feature>
<keyword evidence="12" id="KW-1185">Reference proteome</keyword>
<organism evidence="11 12">
    <name type="scientific">Baia soyae</name>
    <dbReference type="NCBI Taxonomy" id="1544746"/>
    <lineage>
        <taxon>Bacteria</taxon>
        <taxon>Bacillati</taxon>
        <taxon>Bacillota</taxon>
        <taxon>Bacilli</taxon>
        <taxon>Bacillales</taxon>
        <taxon>Thermoactinomycetaceae</taxon>
        <taxon>Baia</taxon>
    </lineage>
</organism>
<feature type="transmembrane region" description="Helical" evidence="10">
    <location>
        <begin position="43"/>
        <end position="62"/>
    </location>
</feature>
<evidence type="ECO:0000256" key="7">
    <source>
        <dbReference type="ARBA" id="ARBA00022989"/>
    </source>
</evidence>
<dbReference type="InterPro" id="IPR000537">
    <property type="entry name" value="UbiA_prenyltransferase"/>
</dbReference>
<dbReference type="PANTHER" id="PTHR11048:SF28">
    <property type="entry name" value="4-HYDROXYBENZOATE POLYPRENYLTRANSFERASE, MITOCHONDRIAL"/>
    <property type="match status" value="1"/>
</dbReference>
<dbReference type="GO" id="GO:0005886">
    <property type="term" value="C:plasma membrane"/>
    <property type="evidence" value="ECO:0007669"/>
    <property type="project" value="TreeGrafter"/>
</dbReference>
<comment type="subcellular location">
    <subcellularLocation>
        <location evidence="2">Membrane</location>
        <topology evidence="2">Multi-pass membrane protein</topology>
    </subcellularLocation>
</comment>
<reference evidence="11 12" key="1">
    <citation type="submission" date="2019-03" db="EMBL/GenBank/DDBJ databases">
        <title>Genomic Encyclopedia of Type Strains, Phase IV (KMG-IV): sequencing the most valuable type-strain genomes for metagenomic binning, comparative biology and taxonomic classification.</title>
        <authorList>
            <person name="Goeker M."/>
        </authorList>
    </citation>
    <scope>NUCLEOTIDE SEQUENCE [LARGE SCALE GENOMIC DNA]</scope>
    <source>
        <strain evidence="11 12">DSM 46831</strain>
    </source>
</reference>
<feature type="transmembrane region" description="Helical" evidence="10">
    <location>
        <begin position="142"/>
        <end position="159"/>
    </location>
</feature>
<dbReference type="InterPro" id="IPR006371">
    <property type="entry name" value="Polyprenyltransferase_UbiA-li"/>
</dbReference>
<dbReference type="FunFam" id="1.10.357.140:FF:000008">
    <property type="entry name" value="4-hydroxybenzoate octaprenyltransferase"/>
    <property type="match status" value="1"/>
</dbReference>
<dbReference type="InterPro" id="IPR044878">
    <property type="entry name" value="UbiA_sf"/>
</dbReference>
<evidence type="ECO:0000313" key="11">
    <source>
        <dbReference type="EMBL" id="TCP69827.1"/>
    </source>
</evidence>
<dbReference type="InterPro" id="IPR039653">
    <property type="entry name" value="Prenyltransferase"/>
</dbReference>
<keyword evidence="4" id="KW-1003">Cell membrane</keyword>
<feature type="transmembrane region" description="Helical" evidence="10">
    <location>
        <begin position="74"/>
        <end position="95"/>
    </location>
</feature>
<keyword evidence="8 10" id="KW-0472">Membrane</keyword>
<dbReference type="EMBL" id="SLXV01000005">
    <property type="protein sequence ID" value="TCP69827.1"/>
    <property type="molecule type" value="Genomic_DNA"/>
</dbReference>
<sequence length="317" mass="35328">MYTLSQPELQHYMWGESVPSKDGVGRIMKFFHKLRLIQDMIKFEHSIFALPFAYLGAVLGSLEVLGRFPTWAQIGWITLAMVGARSAAMALNRVIDRKIDARNPRTATRHIPAGLISEMFAWGFVVVSFIVLFVAAYQLNMLAVKLLPVAVFFLVLYSYTKRFTWLCHVVLGIATALGPLGGWVATTGQIDLKSLILFATVALWIGGFDVIYACQDVDFDKREGLHSIPSRFGVRVALVISSWMHVGTALGLIALAFFTQLSWIYVLGVVIAVMILVYEHSIVSADDLSRLNMAFFTMNGVLSMIVFIFSFADVLMI</sequence>
<protein>
    <recommendedName>
        <fullName evidence="9">4-hydroxybenzoate polyprenyltransferase</fullName>
        <ecNumber evidence="9">2.5.1.39</ecNumber>
    </recommendedName>
</protein>
<gene>
    <name evidence="11" type="ORF">EDD57_1059</name>
</gene>
<feature type="transmembrane region" description="Helical" evidence="10">
    <location>
        <begin position="263"/>
        <end position="279"/>
    </location>
</feature>
<feature type="transmembrane region" description="Helical" evidence="10">
    <location>
        <begin position="232"/>
        <end position="257"/>
    </location>
</feature>
<dbReference type="AlphaFoldDB" id="A0A4R2SB45"/>
<dbReference type="Gene3D" id="1.10.357.140">
    <property type="entry name" value="UbiA prenyltransferase"/>
    <property type="match status" value="1"/>
</dbReference>
<name>A0A4R2SB45_9BACL</name>
<evidence type="ECO:0000256" key="10">
    <source>
        <dbReference type="SAM" id="Phobius"/>
    </source>
</evidence>
<accession>A0A4R2SB45</accession>
<feature type="transmembrane region" description="Helical" evidence="10">
    <location>
        <begin position="115"/>
        <end position="136"/>
    </location>
</feature>
<evidence type="ECO:0000256" key="3">
    <source>
        <dbReference type="ARBA" id="ARBA00005985"/>
    </source>
</evidence>
<keyword evidence="6 10" id="KW-0812">Transmembrane</keyword>
<comment type="caution">
    <text evidence="11">The sequence shown here is derived from an EMBL/GenBank/DDBJ whole genome shotgun (WGS) entry which is preliminary data.</text>
</comment>
<dbReference type="Gene3D" id="1.20.120.1780">
    <property type="entry name" value="UbiA prenyltransferase"/>
    <property type="match status" value="1"/>
</dbReference>
<dbReference type="Pfam" id="PF01040">
    <property type="entry name" value="UbiA"/>
    <property type="match status" value="1"/>
</dbReference>
<evidence type="ECO:0000256" key="5">
    <source>
        <dbReference type="ARBA" id="ARBA00022679"/>
    </source>
</evidence>
<dbReference type="CDD" id="cd13959">
    <property type="entry name" value="PT_UbiA_COQ2"/>
    <property type="match status" value="1"/>
</dbReference>
<keyword evidence="4" id="KW-0997">Cell inner membrane</keyword>
<dbReference type="NCBIfam" id="TIGR01475">
    <property type="entry name" value="ubiA_other"/>
    <property type="match status" value="1"/>
</dbReference>
<evidence type="ECO:0000256" key="1">
    <source>
        <dbReference type="ARBA" id="ARBA00001946"/>
    </source>
</evidence>
<dbReference type="GO" id="GO:0008412">
    <property type="term" value="F:4-hydroxybenzoate polyprenyltransferase activity"/>
    <property type="evidence" value="ECO:0007669"/>
    <property type="project" value="UniProtKB-EC"/>
</dbReference>
<evidence type="ECO:0000256" key="6">
    <source>
        <dbReference type="ARBA" id="ARBA00022692"/>
    </source>
</evidence>
<evidence type="ECO:0000256" key="4">
    <source>
        <dbReference type="ARBA" id="ARBA00022519"/>
    </source>
</evidence>
<feature type="transmembrane region" description="Helical" evidence="10">
    <location>
        <begin position="291"/>
        <end position="312"/>
    </location>
</feature>
<dbReference type="GO" id="GO:0006744">
    <property type="term" value="P:ubiquinone biosynthetic process"/>
    <property type="evidence" value="ECO:0007669"/>
    <property type="project" value="TreeGrafter"/>
</dbReference>
<dbReference type="EC" id="2.5.1.39" evidence="9"/>
<evidence type="ECO:0000256" key="8">
    <source>
        <dbReference type="ARBA" id="ARBA00023136"/>
    </source>
</evidence>